<keyword evidence="2" id="KW-1185">Reference proteome</keyword>
<evidence type="ECO:0000313" key="1">
    <source>
        <dbReference type="EMBL" id="MBC5787259.1"/>
    </source>
</evidence>
<evidence type="ECO:0000313" key="2">
    <source>
        <dbReference type="Proteomes" id="UP000649151"/>
    </source>
</evidence>
<protein>
    <submittedName>
        <fullName evidence="1">Uncharacterized protein</fullName>
    </submittedName>
</protein>
<dbReference type="RefSeq" id="WP_186996289.1">
    <property type="nucleotide sequence ID" value="NZ_JACOQK010000001.1"/>
</dbReference>
<reference evidence="1 2" key="1">
    <citation type="submission" date="2020-08" db="EMBL/GenBank/DDBJ databases">
        <title>Genome public.</title>
        <authorList>
            <person name="Liu C."/>
            <person name="Sun Q."/>
        </authorList>
    </citation>
    <scope>NUCLEOTIDE SEQUENCE [LARGE SCALE GENOMIC DNA]</scope>
    <source>
        <strain evidence="1 2">NSJ-27</strain>
    </source>
</reference>
<dbReference type="EMBL" id="JACOQK010000001">
    <property type="protein sequence ID" value="MBC5787259.1"/>
    <property type="molecule type" value="Genomic_DNA"/>
</dbReference>
<name>A0ABR7IQC7_9CLOT</name>
<dbReference type="Proteomes" id="UP000649151">
    <property type="component" value="Unassembled WGS sequence"/>
</dbReference>
<comment type="caution">
    <text evidence="1">The sequence shown here is derived from an EMBL/GenBank/DDBJ whole genome shotgun (WGS) entry which is preliminary data.</text>
</comment>
<gene>
    <name evidence="1" type="ORF">H8Z77_04355</name>
</gene>
<proteinExistence type="predicted"/>
<organism evidence="1 2">
    <name type="scientific">Clostridium facile</name>
    <dbReference type="NCBI Taxonomy" id="2763035"/>
    <lineage>
        <taxon>Bacteria</taxon>
        <taxon>Bacillati</taxon>
        <taxon>Bacillota</taxon>
        <taxon>Clostridia</taxon>
        <taxon>Eubacteriales</taxon>
        <taxon>Clostridiaceae</taxon>
        <taxon>Clostridium</taxon>
    </lineage>
</organism>
<accession>A0ABR7IQC7</accession>
<sequence>MEIASLNYDFFYHQLEAGKRINETCFYFADDEREEEHFLGYMPQCEKPYWVGYCDIPNGAEFPTAQELVTARIFQGKSLQERWQNVRIVSIEGVSLKDWLESLEYFF</sequence>